<sequence length="121" mass="14336">MLKLIILLHAQQEKHLSNRKCFAIRLQMTDNTRSRSYHLKYSLLRHPGTILNKGHSVASVKFRFAQLLMKMSWTACSSDSITGFQCFSSFRDLIRNWRFQISFNSWAEISSDGFWRGFRIW</sequence>
<keyword evidence="2" id="KW-1185">Reference proteome</keyword>
<reference evidence="1 2" key="1">
    <citation type="submission" date="2021-06" db="EMBL/GenBank/DDBJ databases">
        <title>Caerostris darwini draft genome.</title>
        <authorList>
            <person name="Kono N."/>
            <person name="Arakawa K."/>
        </authorList>
    </citation>
    <scope>NUCLEOTIDE SEQUENCE [LARGE SCALE GENOMIC DNA]</scope>
</reference>
<organism evidence="1 2">
    <name type="scientific">Caerostris darwini</name>
    <dbReference type="NCBI Taxonomy" id="1538125"/>
    <lineage>
        <taxon>Eukaryota</taxon>
        <taxon>Metazoa</taxon>
        <taxon>Ecdysozoa</taxon>
        <taxon>Arthropoda</taxon>
        <taxon>Chelicerata</taxon>
        <taxon>Arachnida</taxon>
        <taxon>Araneae</taxon>
        <taxon>Araneomorphae</taxon>
        <taxon>Entelegynae</taxon>
        <taxon>Araneoidea</taxon>
        <taxon>Araneidae</taxon>
        <taxon>Caerostris</taxon>
    </lineage>
</organism>
<dbReference type="EMBL" id="BPLQ01006301">
    <property type="protein sequence ID" value="GIY21434.1"/>
    <property type="molecule type" value="Genomic_DNA"/>
</dbReference>
<accession>A0AAV4RK69</accession>
<comment type="caution">
    <text evidence="1">The sequence shown here is derived from an EMBL/GenBank/DDBJ whole genome shotgun (WGS) entry which is preliminary data.</text>
</comment>
<name>A0AAV4RK69_9ARAC</name>
<dbReference type="Proteomes" id="UP001054837">
    <property type="component" value="Unassembled WGS sequence"/>
</dbReference>
<proteinExistence type="predicted"/>
<gene>
    <name evidence="1" type="ORF">CDAR_206331</name>
</gene>
<evidence type="ECO:0000313" key="1">
    <source>
        <dbReference type="EMBL" id="GIY21434.1"/>
    </source>
</evidence>
<dbReference type="AlphaFoldDB" id="A0AAV4RK69"/>
<protein>
    <submittedName>
        <fullName evidence="1">Uncharacterized protein</fullName>
    </submittedName>
</protein>
<evidence type="ECO:0000313" key="2">
    <source>
        <dbReference type="Proteomes" id="UP001054837"/>
    </source>
</evidence>